<dbReference type="InterPro" id="IPR001375">
    <property type="entry name" value="Peptidase_S9_cat"/>
</dbReference>
<dbReference type="GO" id="GO:0006508">
    <property type="term" value="P:proteolysis"/>
    <property type="evidence" value="ECO:0007669"/>
    <property type="project" value="InterPro"/>
</dbReference>
<dbReference type="SUPFAM" id="SSF53474">
    <property type="entry name" value="alpha/beta-Hydrolases"/>
    <property type="match status" value="1"/>
</dbReference>
<evidence type="ECO:0000313" key="4">
    <source>
        <dbReference type="Proteomes" id="UP000051497"/>
    </source>
</evidence>
<dbReference type="Pfam" id="PF00326">
    <property type="entry name" value="Peptidase_S9"/>
    <property type="match status" value="1"/>
</dbReference>
<dbReference type="InterPro" id="IPR029058">
    <property type="entry name" value="AB_hydrolase_fold"/>
</dbReference>
<name>A0A0Q9Z2E9_9GAMM</name>
<evidence type="ECO:0000259" key="1">
    <source>
        <dbReference type="Pfam" id="PF00326"/>
    </source>
</evidence>
<dbReference type="RefSeq" id="WP_075064835.1">
    <property type="nucleotide sequence ID" value="NZ_LKAJ02000001.1"/>
</dbReference>
<keyword evidence="4" id="KW-1185">Reference proteome</keyword>
<dbReference type="OrthoDB" id="6388416at2"/>
<dbReference type="EMBL" id="LKAJ01000001">
    <property type="protein sequence ID" value="KRG22643.1"/>
    <property type="molecule type" value="Genomic_DNA"/>
</dbReference>
<evidence type="ECO:0000313" key="3">
    <source>
        <dbReference type="EMBL" id="MCS5711992.1"/>
    </source>
</evidence>
<dbReference type="Proteomes" id="UP000051497">
    <property type="component" value="Unassembled WGS sequence"/>
</dbReference>
<protein>
    <submittedName>
        <fullName evidence="2">Prolyl oligopeptidase family protein</fullName>
    </submittedName>
    <submittedName>
        <fullName evidence="3">Prolyl oligopeptidase family serine peptidase</fullName>
    </submittedName>
</protein>
<feature type="domain" description="Peptidase S9 prolyl oligopeptidase catalytic" evidence="1">
    <location>
        <begin position="678"/>
        <end position="786"/>
    </location>
</feature>
<dbReference type="STRING" id="295108.HT99x_00181"/>
<dbReference type="Gene3D" id="3.40.50.1820">
    <property type="entry name" value="alpha/beta hydrolase"/>
    <property type="match status" value="1"/>
</dbReference>
<accession>A0A0Q9Z2E9</accession>
<reference evidence="3" key="2">
    <citation type="journal article" date="2016" name="Genome Announc.">
        <title>Draft Genome Sequences of Two Novel Amoeba-Resistant Intranuclear Bacteria, 'Candidatus Berkiella cookevillensis' and 'Candidatus Berkiella aquae'.</title>
        <authorList>
            <person name="Mehari Y.T."/>
            <person name="Arivett B.A."/>
            <person name="Farone A.L."/>
            <person name="Gunderson J.H."/>
            <person name="Farone M.B."/>
        </authorList>
    </citation>
    <scope>NUCLEOTIDE SEQUENCE</scope>
    <source>
        <strain evidence="3">HT99</strain>
    </source>
</reference>
<dbReference type="EMBL" id="LKAJ02000001">
    <property type="protein sequence ID" value="MCS5711992.1"/>
    <property type="molecule type" value="Genomic_DNA"/>
</dbReference>
<organism evidence="2">
    <name type="scientific">Candidatus Berkiella aquae</name>
    <dbReference type="NCBI Taxonomy" id="295108"/>
    <lineage>
        <taxon>Bacteria</taxon>
        <taxon>Pseudomonadati</taxon>
        <taxon>Pseudomonadota</taxon>
        <taxon>Gammaproteobacteria</taxon>
        <taxon>Candidatus Berkiellales</taxon>
        <taxon>Candidatus Berkiellaceae</taxon>
        <taxon>Candidatus Berkiella</taxon>
    </lineage>
</organism>
<evidence type="ECO:0000313" key="2">
    <source>
        <dbReference type="EMBL" id="KRG22643.1"/>
    </source>
</evidence>
<proteinExistence type="predicted"/>
<sequence>MSDDDPSIVVTYQERSRRLLDNLDKLTKVRKGASSTTPLLKEIQNTALSDWTGYDVNFLAVTNPPTLSDLKKYYPDKAPIVIRDKSQNPEIMWVYYVNKSGEAVLIEDPDLEKVYAYSAKSFSDTITFGQNLNPLVYSILNQKQYHSQAQSLIDQLNSIDYKTIDNLFSKMLDNNIKLPQDVTQLLHYYMLNKMPKGTHLSLKTLMYFARNNIHMARRSEQYRRLKSAFQSNGFIEEKINFLLDQNVNAEIKSEMCCAIQEEQIIQIINVLNSKNTGNAFEPSLKGLLLAIISSTDDWQNNYDFVDAMKRSNPEVVKNAFSEILPKITLPFIEQVKTGKISLSDIERMFIFIEWDKINLRSELALQLLKYLNDETMPESDRQKLFEVLLKKDILLFSSPSNENKFHDALTLYITYLIKHWEDHKDFIASLNTKDFAFLKHAFDAPQVAANANFKKFINDIKQIPAGNLATILNYIKENMEQALIHSFSADESLIKDNIEHTIATMFDSFISETPGLIYFEQGNETREEHVEKSPRNINTIYNNHGYVSFNPKNTKTNTFEKGRPLFLDDEKTIPIGYNIHLPTPPIQNIIVKVYGGNQASDDKDDTCYFPGYYTEIEKHMLNEGTAVITLNLPDILKLQEFQNQMPEDLFLEIQACIDKFYNTIRENPQSLHPSLKGLDKQKIYLKGESFGGAMALRHAQLYPHTFDGYISHDGSISRSMSIKSDHPMTRHIAQSPELYLDPSQKNELKKIQDPILLMHNKDDHNVNAKVTLDFYKRLKAQGKEELARVCITQIGNPQPHEKYNNKGHYIPTGKKEFERYADTLSSFMTKGPSSLPAVSEWQGFQQNTLANKFLRTRNFLEDFIAQALEHYKLNNHQHSSLKTLWDRHYRDLFYAIAFANEAANTTPLLLTEIKRLKDENLLSDQIIINMLKSQSNIFSQYIQETYKFAIPKDVDITAVLTSKENIEKLRNDILNLENRAPIIRRFFLATLYKANPDLLKPHYLSFASNPAVVKTEQKAKMELDKVITKDKKMISNVWQQTAEKALNQQRNKQAIVHRWQDTVREAVKHEKQTNLDLITSKLNKITQKPPAIFTDIYREIINLSRISLYDKAELTKLDQVFNHFSNDINKLDQTKRPVYMNIIMAKITQALISQDADKIEKTLEQCLNFMLKQQYPNKRASHIDKEKCKETIERYYVDLKSQLPVEALAKKKQL</sequence>
<dbReference type="GO" id="GO:0008236">
    <property type="term" value="F:serine-type peptidase activity"/>
    <property type="evidence" value="ECO:0007669"/>
    <property type="project" value="InterPro"/>
</dbReference>
<reference evidence="2" key="1">
    <citation type="submission" date="2015-09" db="EMBL/GenBank/DDBJ databases">
        <title>Draft Genome Sequences of Two Novel Amoeba-resistant Intranuclear Bacteria, Candidatus Berkiella cookevillensis and Candidatus Berkiella aquae.</title>
        <authorList>
            <person name="Mehari Y.T."/>
            <person name="Arivett B.A."/>
            <person name="Farone A.L."/>
            <person name="Gunderson J.H."/>
            <person name="Farone M.B."/>
        </authorList>
    </citation>
    <scope>NUCLEOTIDE SEQUENCE [LARGE SCALE GENOMIC DNA]</scope>
    <source>
        <strain evidence="2">HT99</strain>
    </source>
</reference>
<comment type="caution">
    <text evidence="2">The sequence shown here is derived from an EMBL/GenBank/DDBJ whole genome shotgun (WGS) entry which is preliminary data.</text>
</comment>
<reference evidence="3" key="3">
    <citation type="submission" date="2021-06" db="EMBL/GenBank/DDBJ databases">
        <title>Genomic Description and Analysis of Intracellular Bacteria, Candidatus Berkiella cookevillensis and Candidatus Berkiella aquae.</title>
        <authorList>
            <person name="Kidane D.T."/>
            <person name="Mehari Y.T."/>
            <person name="Rice F.C."/>
            <person name="Arivett B.A."/>
            <person name="Farone A.L."/>
            <person name="Berk S.G."/>
            <person name="Farone M.B."/>
        </authorList>
    </citation>
    <scope>NUCLEOTIDE SEQUENCE</scope>
    <source>
        <strain evidence="3">HT99</strain>
    </source>
</reference>
<dbReference type="AlphaFoldDB" id="A0A0Q9Z2E9"/>
<gene>
    <name evidence="2" type="ORF">HT99x_00181</name>
    <name evidence="3" type="ORF">HT99x_011165</name>
</gene>